<protein>
    <submittedName>
        <fullName evidence="6">RNA polymerase sigma factor FliA</fullName>
    </submittedName>
</protein>
<dbReference type="GO" id="GO:0003677">
    <property type="term" value="F:DNA binding"/>
    <property type="evidence" value="ECO:0007669"/>
    <property type="project" value="UniProtKB-KW"/>
</dbReference>
<dbReference type="CDD" id="cd06171">
    <property type="entry name" value="Sigma70_r4"/>
    <property type="match status" value="1"/>
</dbReference>
<dbReference type="PANTHER" id="PTHR30385">
    <property type="entry name" value="SIGMA FACTOR F FLAGELLAR"/>
    <property type="match status" value="1"/>
</dbReference>
<dbReference type="Pfam" id="PF04545">
    <property type="entry name" value="Sigma70_r4"/>
    <property type="match status" value="1"/>
</dbReference>
<dbReference type="AlphaFoldDB" id="A0A9D9DF23"/>
<dbReference type="Pfam" id="PF04539">
    <property type="entry name" value="Sigma70_r3"/>
    <property type="match status" value="1"/>
</dbReference>
<reference evidence="6" key="1">
    <citation type="submission" date="2020-10" db="EMBL/GenBank/DDBJ databases">
        <authorList>
            <person name="Gilroy R."/>
        </authorList>
    </citation>
    <scope>NUCLEOTIDE SEQUENCE</scope>
    <source>
        <strain evidence="6">17213</strain>
    </source>
</reference>
<evidence type="ECO:0000259" key="5">
    <source>
        <dbReference type="PROSITE" id="PS00715"/>
    </source>
</evidence>
<dbReference type="InterPro" id="IPR013324">
    <property type="entry name" value="RNA_pol_sigma_r3/r4-like"/>
</dbReference>
<dbReference type="SUPFAM" id="SSF88946">
    <property type="entry name" value="Sigma2 domain of RNA polymerase sigma factors"/>
    <property type="match status" value="1"/>
</dbReference>
<evidence type="ECO:0000256" key="4">
    <source>
        <dbReference type="ARBA" id="ARBA00023163"/>
    </source>
</evidence>
<feature type="domain" description="RNA polymerase sigma-70" evidence="5">
    <location>
        <begin position="38"/>
        <end position="51"/>
    </location>
</feature>
<dbReference type="SUPFAM" id="SSF88659">
    <property type="entry name" value="Sigma3 and sigma4 domains of RNA polymerase sigma factors"/>
    <property type="match status" value="2"/>
</dbReference>
<dbReference type="InterPro" id="IPR007630">
    <property type="entry name" value="RNA_pol_sigma70_r4"/>
</dbReference>
<dbReference type="InterPro" id="IPR014284">
    <property type="entry name" value="RNA_pol_sigma-70_dom"/>
</dbReference>
<evidence type="ECO:0000256" key="3">
    <source>
        <dbReference type="ARBA" id="ARBA00023125"/>
    </source>
</evidence>
<dbReference type="GO" id="GO:0003899">
    <property type="term" value="F:DNA-directed RNA polymerase activity"/>
    <property type="evidence" value="ECO:0007669"/>
    <property type="project" value="InterPro"/>
</dbReference>
<dbReference type="PIRSF" id="PIRSF000770">
    <property type="entry name" value="RNA_pol_sigma-SigE/K"/>
    <property type="match status" value="1"/>
</dbReference>
<comment type="caution">
    <text evidence="6">The sequence shown here is derived from an EMBL/GenBank/DDBJ whole genome shotgun (WGS) entry which is preliminary data.</text>
</comment>
<dbReference type="GO" id="GO:0006352">
    <property type="term" value="P:DNA-templated transcription initiation"/>
    <property type="evidence" value="ECO:0007669"/>
    <property type="project" value="InterPro"/>
</dbReference>
<evidence type="ECO:0000256" key="2">
    <source>
        <dbReference type="ARBA" id="ARBA00023082"/>
    </source>
</evidence>
<dbReference type="NCBIfam" id="TIGR02479">
    <property type="entry name" value="FliA_WhiG"/>
    <property type="match status" value="1"/>
</dbReference>
<dbReference type="InterPro" id="IPR007627">
    <property type="entry name" value="RNA_pol_sigma70_r2"/>
</dbReference>
<proteinExistence type="predicted"/>
<organism evidence="6 7">
    <name type="scientific">Candidatus Avisuccinivibrio stercorigallinarum</name>
    <dbReference type="NCBI Taxonomy" id="2840704"/>
    <lineage>
        <taxon>Bacteria</taxon>
        <taxon>Pseudomonadati</taxon>
        <taxon>Pseudomonadota</taxon>
        <taxon>Gammaproteobacteria</taxon>
        <taxon>Aeromonadales</taxon>
        <taxon>Succinivibrionaceae</taxon>
        <taxon>Succinivibrionaceae incertae sedis</taxon>
        <taxon>Candidatus Avisuccinivibrio</taxon>
    </lineage>
</organism>
<keyword evidence="4" id="KW-0804">Transcription</keyword>
<dbReference type="InterPro" id="IPR012845">
    <property type="entry name" value="RNA_pol_sigma_FliA_WhiG"/>
</dbReference>
<dbReference type="GO" id="GO:0016987">
    <property type="term" value="F:sigma factor activity"/>
    <property type="evidence" value="ECO:0007669"/>
    <property type="project" value="UniProtKB-KW"/>
</dbReference>
<keyword evidence="3" id="KW-0238">DNA-binding</keyword>
<dbReference type="Pfam" id="PF04542">
    <property type="entry name" value="Sigma70_r2"/>
    <property type="match status" value="1"/>
</dbReference>
<dbReference type="NCBIfam" id="TIGR02937">
    <property type="entry name" value="sigma70-ECF"/>
    <property type="match status" value="1"/>
</dbReference>
<evidence type="ECO:0000313" key="7">
    <source>
        <dbReference type="Proteomes" id="UP000823631"/>
    </source>
</evidence>
<evidence type="ECO:0000256" key="1">
    <source>
        <dbReference type="ARBA" id="ARBA00023015"/>
    </source>
</evidence>
<dbReference type="Gene3D" id="1.20.140.160">
    <property type="match status" value="1"/>
</dbReference>
<dbReference type="NCBIfam" id="NF005413">
    <property type="entry name" value="PRK06986.1"/>
    <property type="match status" value="1"/>
</dbReference>
<dbReference type="PANTHER" id="PTHR30385:SF7">
    <property type="entry name" value="RNA POLYMERASE SIGMA FACTOR FLIA"/>
    <property type="match status" value="1"/>
</dbReference>
<dbReference type="PROSITE" id="PS00715">
    <property type="entry name" value="SIGMA70_1"/>
    <property type="match status" value="1"/>
</dbReference>
<name>A0A9D9DF23_9GAMM</name>
<dbReference type="InterPro" id="IPR013325">
    <property type="entry name" value="RNA_pol_sigma_r2"/>
</dbReference>
<dbReference type="PRINTS" id="PR00046">
    <property type="entry name" value="SIGMA70FCT"/>
</dbReference>
<accession>A0A9D9DF23</accession>
<reference evidence="6" key="2">
    <citation type="journal article" date="2021" name="PeerJ">
        <title>Extensive microbial diversity within the chicken gut microbiome revealed by metagenomics and culture.</title>
        <authorList>
            <person name="Gilroy R."/>
            <person name="Ravi A."/>
            <person name="Getino M."/>
            <person name="Pursley I."/>
            <person name="Horton D.L."/>
            <person name="Alikhan N.F."/>
            <person name="Baker D."/>
            <person name="Gharbi K."/>
            <person name="Hall N."/>
            <person name="Watson M."/>
            <person name="Adriaenssens E.M."/>
            <person name="Foster-Nyarko E."/>
            <person name="Jarju S."/>
            <person name="Secka A."/>
            <person name="Antonio M."/>
            <person name="Oren A."/>
            <person name="Chaudhuri R.R."/>
            <person name="La Ragione R."/>
            <person name="Hildebrand F."/>
            <person name="Pallen M.J."/>
        </authorList>
    </citation>
    <scope>NUCLEOTIDE SEQUENCE</scope>
    <source>
        <strain evidence="6">17213</strain>
    </source>
</reference>
<sequence>MQQKRDLTAQKVEQYAPLVKRIALHLKARLPASVELDDLIQAGMLGLMSALQNFEDGHGAAFETYATIRVRGAMIDEMRQASWAPRSVHQNTRQISDAMTTLSHKLGREPKDSEIAAELKVSLEKYYQMLMDSSNSQIVGIEDLGISDDVIGESSDHREDKLFNLLASSQFKQALAEAIKKLPEREQQILAFYYDEEMNLREIGAIYGLSESRICQIMSQAMARLRSMLKDWRN</sequence>
<dbReference type="InterPro" id="IPR007624">
    <property type="entry name" value="RNA_pol_sigma70_r3"/>
</dbReference>
<keyword evidence="2" id="KW-0731">Sigma factor</keyword>
<dbReference type="EMBL" id="JADINH010000158">
    <property type="protein sequence ID" value="MBO8416206.1"/>
    <property type="molecule type" value="Genomic_DNA"/>
</dbReference>
<dbReference type="Gene3D" id="1.10.1740.10">
    <property type="match status" value="1"/>
</dbReference>
<gene>
    <name evidence="6" type="ORF">IAB19_07505</name>
</gene>
<dbReference type="InterPro" id="IPR000943">
    <property type="entry name" value="RNA_pol_sigma70"/>
</dbReference>
<keyword evidence="1" id="KW-0805">Transcription regulation</keyword>
<dbReference type="Proteomes" id="UP000823631">
    <property type="component" value="Unassembled WGS sequence"/>
</dbReference>
<evidence type="ECO:0000313" key="6">
    <source>
        <dbReference type="EMBL" id="MBO8416206.1"/>
    </source>
</evidence>